<dbReference type="EMBL" id="CM007658">
    <property type="protein sequence ID" value="ONH89750.1"/>
    <property type="molecule type" value="Genomic_DNA"/>
</dbReference>
<dbReference type="AlphaFoldDB" id="A0A251MU20"/>
<protein>
    <submittedName>
        <fullName evidence="1">Uncharacterized protein</fullName>
    </submittedName>
</protein>
<proteinExistence type="predicted"/>
<organism evidence="1 2">
    <name type="scientific">Prunus persica</name>
    <name type="common">Peach</name>
    <name type="synonym">Amygdalus persica</name>
    <dbReference type="NCBI Taxonomy" id="3760"/>
    <lineage>
        <taxon>Eukaryota</taxon>
        <taxon>Viridiplantae</taxon>
        <taxon>Streptophyta</taxon>
        <taxon>Embryophyta</taxon>
        <taxon>Tracheophyta</taxon>
        <taxon>Spermatophyta</taxon>
        <taxon>Magnoliopsida</taxon>
        <taxon>eudicotyledons</taxon>
        <taxon>Gunneridae</taxon>
        <taxon>Pentapetalae</taxon>
        <taxon>rosids</taxon>
        <taxon>fabids</taxon>
        <taxon>Rosales</taxon>
        <taxon>Rosaceae</taxon>
        <taxon>Amygdaloideae</taxon>
        <taxon>Amygdaleae</taxon>
        <taxon>Prunus</taxon>
    </lineage>
</organism>
<reference evidence="1" key="2">
    <citation type="submission" date="2016-12" db="EMBL/GenBank/DDBJ databases">
        <title>WGS assembly of Prunus persica.</title>
        <authorList>
            <person name="Verde I."/>
            <person name="Jenkins J."/>
            <person name="Dondini L."/>
            <person name="Micali S."/>
            <person name="Pagliarani G."/>
            <person name="Vendramin E."/>
            <person name="Paris R."/>
            <person name="Aramini V."/>
            <person name="Gazza L."/>
            <person name="Rossini L."/>
            <person name="Bassi D."/>
            <person name="Troggio M."/>
            <person name="Shu S."/>
            <person name="Grimwood J.H."/>
            <person name="Tartarini S."/>
            <person name="Dettori M.T."/>
            <person name="Schmutz J."/>
        </authorList>
    </citation>
    <scope>NUCLEOTIDE SEQUENCE</scope>
</reference>
<evidence type="ECO:0000313" key="2">
    <source>
        <dbReference type="Proteomes" id="UP000006882"/>
    </source>
</evidence>
<name>A0A251MU20_PRUPE</name>
<accession>A0A251MU20</accession>
<evidence type="ECO:0000313" key="1">
    <source>
        <dbReference type="EMBL" id="ONH89749.1"/>
    </source>
</evidence>
<dbReference type="EMBL" id="CM007658">
    <property type="protein sequence ID" value="ONH89749.1"/>
    <property type="molecule type" value="Genomic_DNA"/>
</dbReference>
<dbReference type="Gramene" id="ONH89750">
    <property type="protein sequence ID" value="ONH89750"/>
    <property type="gene ID" value="PRUPE_8G013700"/>
</dbReference>
<keyword evidence="2" id="KW-1185">Reference proteome</keyword>
<sequence length="102" mass="11472">MSSLKMLLPFFKHRQLLIQLRSSSLQEFLEVQAFKIPALQERLGVAAEKIVHLRAKLDAAVERQTMMDEVPAAFVDKNKIAKQKLASMNPQAADIDHSLSPC</sequence>
<gene>
    <name evidence="1" type="ORF">PRUPE_8G013700</name>
</gene>
<reference evidence="1 2" key="1">
    <citation type="journal article" date="2013" name="Nat. Genet.">
        <title>The high-quality draft genome of peach (Prunus persica) identifies unique patterns of genetic diversity, domestication and genome evolution.</title>
        <authorList>
            <consortium name="International Peach Genome Initiative"/>
            <person name="Verde I."/>
            <person name="Abbott A.G."/>
            <person name="Scalabrin S."/>
            <person name="Jung S."/>
            <person name="Shu S."/>
            <person name="Marroni F."/>
            <person name="Zhebentyayeva T."/>
            <person name="Dettori M.T."/>
            <person name="Grimwood J."/>
            <person name="Cattonaro F."/>
            <person name="Zuccolo A."/>
            <person name="Rossini L."/>
            <person name="Jenkins J."/>
            <person name="Vendramin E."/>
            <person name="Meisel L.A."/>
            <person name="Decroocq V."/>
            <person name="Sosinski B."/>
            <person name="Prochnik S."/>
            <person name="Mitros T."/>
            <person name="Policriti A."/>
            <person name="Cipriani G."/>
            <person name="Dondini L."/>
            <person name="Ficklin S."/>
            <person name="Goodstein D.M."/>
            <person name="Xuan P."/>
            <person name="Del Fabbro C."/>
            <person name="Aramini V."/>
            <person name="Copetti D."/>
            <person name="Gonzalez S."/>
            <person name="Horner D.S."/>
            <person name="Falchi R."/>
            <person name="Lucas S."/>
            <person name="Mica E."/>
            <person name="Maldonado J."/>
            <person name="Lazzari B."/>
            <person name="Bielenberg D."/>
            <person name="Pirona R."/>
            <person name="Miculan M."/>
            <person name="Barakat A."/>
            <person name="Testolin R."/>
            <person name="Stella A."/>
            <person name="Tartarini S."/>
            <person name="Tonutti P."/>
            <person name="Arus P."/>
            <person name="Orellana A."/>
            <person name="Wells C."/>
            <person name="Main D."/>
            <person name="Vizzotto G."/>
            <person name="Silva H."/>
            <person name="Salamini F."/>
            <person name="Schmutz J."/>
            <person name="Morgante M."/>
            <person name="Rokhsar D.S."/>
        </authorList>
    </citation>
    <scope>NUCLEOTIDE SEQUENCE [LARGE SCALE GENOMIC DNA]</scope>
    <source>
        <strain evidence="2">cv. Nemared</strain>
    </source>
</reference>
<dbReference type="Gramene" id="ONH89749">
    <property type="protein sequence ID" value="ONH89749"/>
    <property type="gene ID" value="PRUPE_8G013700"/>
</dbReference>
<dbReference type="Proteomes" id="UP000006882">
    <property type="component" value="Chromosome G8"/>
</dbReference>